<gene>
    <name evidence="1" type="ORF">A2968_04940</name>
</gene>
<accession>A0A1F6BHF7</accession>
<evidence type="ECO:0000313" key="1">
    <source>
        <dbReference type="EMBL" id="OGG36365.1"/>
    </source>
</evidence>
<sequence>MDWSDCRSQCCPEVTAPTKEDLRNAAIDNPNPTDENNVFEGGAKAEELLILAVNNLCNSFTEKPLPPIQ</sequence>
<reference evidence="1 2" key="1">
    <citation type="journal article" date="2016" name="Nat. Commun.">
        <title>Thousands of microbial genomes shed light on interconnected biogeochemical processes in an aquifer system.</title>
        <authorList>
            <person name="Anantharaman K."/>
            <person name="Brown C.T."/>
            <person name="Hug L.A."/>
            <person name="Sharon I."/>
            <person name="Castelle C.J."/>
            <person name="Probst A.J."/>
            <person name="Thomas B.C."/>
            <person name="Singh A."/>
            <person name="Wilkins M.J."/>
            <person name="Karaoz U."/>
            <person name="Brodie E.L."/>
            <person name="Williams K.H."/>
            <person name="Hubbard S.S."/>
            <person name="Banfield J.F."/>
        </authorList>
    </citation>
    <scope>NUCLEOTIDE SEQUENCE [LARGE SCALE GENOMIC DNA]</scope>
</reference>
<proteinExistence type="predicted"/>
<dbReference type="Proteomes" id="UP000176228">
    <property type="component" value="Unassembled WGS sequence"/>
</dbReference>
<name>A0A1F6BHF7_9BACT</name>
<dbReference type="AlphaFoldDB" id="A0A1F6BHF7"/>
<dbReference type="EMBL" id="MFJU01000015">
    <property type="protein sequence ID" value="OGG36365.1"/>
    <property type="molecule type" value="Genomic_DNA"/>
</dbReference>
<comment type="caution">
    <text evidence="1">The sequence shown here is derived from an EMBL/GenBank/DDBJ whole genome shotgun (WGS) entry which is preliminary data.</text>
</comment>
<protein>
    <submittedName>
        <fullName evidence="1">Uncharacterized protein</fullName>
    </submittedName>
</protein>
<evidence type="ECO:0000313" key="2">
    <source>
        <dbReference type="Proteomes" id="UP000176228"/>
    </source>
</evidence>
<organism evidence="1 2">
    <name type="scientific">Candidatus Gottesmanbacteria bacterium RIFCSPLOWO2_01_FULL_42_22</name>
    <dbReference type="NCBI Taxonomy" id="1798391"/>
    <lineage>
        <taxon>Bacteria</taxon>
        <taxon>Candidatus Gottesmaniibacteriota</taxon>
    </lineage>
</organism>